<gene>
    <name evidence="2" type="ORF">QEJ78_10770</name>
    <name evidence="1" type="ORF">SAMN02983011_02472</name>
</gene>
<dbReference type="AlphaFoldDB" id="A0AAX3UDM1"/>
<evidence type="ECO:0000313" key="4">
    <source>
        <dbReference type="Proteomes" id="UP001242513"/>
    </source>
</evidence>
<dbReference type="Proteomes" id="UP000181860">
    <property type="component" value="Unassembled WGS sequence"/>
</dbReference>
<proteinExistence type="predicted"/>
<dbReference type="EMBL" id="CP123735">
    <property type="protein sequence ID" value="WGO85770.1"/>
    <property type="molecule type" value="Genomic_DNA"/>
</dbReference>
<keyword evidence="3" id="KW-1185">Reference proteome</keyword>
<organism evidence="2 4">
    <name type="scientific">Lactobacillus kefiranofaciens</name>
    <dbReference type="NCBI Taxonomy" id="267818"/>
    <lineage>
        <taxon>Bacteria</taxon>
        <taxon>Bacillati</taxon>
        <taxon>Bacillota</taxon>
        <taxon>Bacilli</taxon>
        <taxon>Lactobacillales</taxon>
        <taxon>Lactobacillaceae</taxon>
        <taxon>Lactobacillus</taxon>
    </lineage>
</organism>
<reference evidence="1 3" key="1">
    <citation type="submission" date="2016-10" db="EMBL/GenBank/DDBJ databases">
        <authorList>
            <person name="Varghese N."/>
            <person name="Submissions S."/>
        </authorList>
    </citation>
    <scope>NUCLEOTIDE SEQUENCE [LARGE SCALE GENOMIC DNA]</scope>
    <source>
        <strain evidence="1 3">ATCC 43761</strain>
    </source>
</reference>
<dbReference type="RefSeq" id="WP_013851185.1">
    <property type="nucleotide sequence ID" value="NZ_CP123735.1"/>
</dbReference>
<dbReference type="InterPro" id="IPR031834">
    <property type="entry name" value="RnlB/LsoB_antitoxin"/>
</dbReference>
<evidence type="ECO:0000313" key="3">
    <source>
        <dbReference type="Proteomes" id="UP000181860"/>
    </source>
</evidence>
<sequence>MLNFKYIGEPGTIERLSIESYQYDCIFVSFSNDAPYYAIKNNLSFETKDSGSILVDTAFRTGNKETRFRSFSVINGKIDRKSAKVIKISRNNKIRIASNQLLANRITTTDYSSFNKTQLELLKIGVSI</sequence>
<dbReference type="Pfam" id="PF15933">
    <property type="entry name" value="RnlB_antitoxin"/>
    <property type="match status" value="1"/>
</dbReference>
<dbReference type="EMBL" id="FMXC01000075">
    <property type="protein sequence ID" value="SDA73919.1"/>
    <property type="molecule type" value="Genomic_DNA"/>
</dbReference>
<protein>
    <submittedName>
        <fullName evidence="1">Antitoxin to toxin RNase LS or RnlA</fullName>
    </submittedName>
    <submittedName>
        <fullName evidence="2">Type II toxin-antitoxin system RnlB family antitoxin</fullName>
    </submittedName>
</protein>
<accession>A0AAX3UDM1</accession>
<reference evidence="2" key="2">
    <citation type="journal article" date="2022" name="Food Funct.">
        <title>Lactobacillus kefiranofaciens ZW18 from Kefir enhances the anti-tumor effect of anti-programmed cell death 1 (PD-1) immunotherapy by modulating the gut microbiota.</title>
        <authorList>
            <person name="Zhao J."/>
            <person name="Wang Y."/>
            <person name="Wang J."/>
            <person name="Lv M."/>
            <person name="Zhou C."/>
            <person name="Jia L."/>
            <person name="Geng W."/>
        </authorList>
    </citation>
    <scope>NUCLEOTIDE SEQUENCE</scope>
    <source>
        <strain evidence="2">ZW18</strain>
    </source>
</reference>
<reference evidence="2" key="3">
    <citation type="submission" date="2023-04" db="EMBL/GenBank/DDBJ databases">
        <authorList>
            <person name="Wang Y."/>
        </authorList>
    </citation>
    <scope>NUCLEOTIDE SEQUENCE</scope>
    <source>
        <strain evidence="2">ZW18</strain>
    </source>
</reference>
<name>A0AAX3UDM1_9LACO</name>
<evidence type="ECO:0000313" key="1">
    <source>
        <dbReference type="EMBL" id="SDA73919.1"/>
    </source>
</evidence>
<dbReference type="Proteomes" id="UP001242513">
    <property type="component" value="Chromosome"/>
</dbReference>
<evidence type="ECO:0000313" key="2">
    <source>
        <dbReference type="EMBL" id="WGO85770.1"/>
    </source>
</evidence>